<dbReference type="RefSeq" id="WP_157164396.1">
    <property type="nucleotide sequence ID" value="NZ_WPNZ01000002.1"/>
</dbReference>
<sequence length="215" mass="23790">MSETVMTPEAALVRLRQYQERLAPTWSTASYGGSSAEVTLAEIARVLAAEVETLRARVEELVRQRDDLLVEDALAERAREGEEPLVVSRFDTAIEPAPEEEPVLTIGAIAEDGRPVALLLDVETRAKVGAWITVPAPRAASSRERRLEQLLDTIRQHGGTWTSGRVQGFRRVPGGATQRGTARRDLAELRDRGHLTEHGPQDGRYYTLSRKDGRS</sequence>
<reference evidence="3 4" key="1">
    <citation type="submission" date="2019-11" db="EMBL/GenBank/DDBJ databases">
        <title>Streptomyces typhae sp. nov., a novel endophytic actinomycete isolated from the root of cattail pollen (Typha angustifolia L.).</title>
        <authorList>
            <person name="Peng C."/>
        </authorList>
    </citation>
    <scope>NUCLEOTIDE SEQUENCE [LARGE SCALE GENOMIC DNA]</scope>
    <source>
        <strain evidence="4">p1417</strain>
    </source>
</reference>
<evidence type="ECO:0000313" key="3">
    <source>
        <dbReference type="EMBL" id="MVO84133.1"/>
    </source>
</evidence>
<dbReference type="EMBL" id="WPNZ01000002">
    <property type="protein sequence ID" value="MVO84133.1"/>
    <property type="molecule type" value="Genomic_DNA"/>
</dbReference>
<dbReference type="Proteomes" id="UP000483802">
    <property type="component" value="Unassembled WGS sequence"/>
</dbReference>
<dbReference type="AlphaFoldDB" id="A0A6L6WPX6"/>
<protein>
    <submittedName>
        <fullName evidence="3">Uncharacterized protein</fullName>
    </submittedName>
</protein>
<keyword evidence="1" id="KW-0175">Coiled coil</keyword>
<organism evidence="3 4">
    <name type="scientific">Streptomyces typhae</name>
    <dbReference type="NCBI Taxonomy" id="2681492"/>
    <lineage>
        <taxon>Bacteria</taxon>
        <taxon>Bacillati</taxon>
        <taxon>Actinomycetota</taxon>
        <taxon>Actinomycetes</taxon>
        <taxon>Kitasatosporales</taxon>
        <taxon>Streptomycetaceae</taxon>
        <taxon>Streptomyces</taxon>
    </lineage>
</organism>
<evidence type="ECO:0000313" key="4">
    <source>
        <dbReference type="Proteomes" id="UP000483802"/>
    </source>
</evidence>
<evidence type="ECO:0000256" key="1">
    <source>
        <dbReference type="SAM" id="Coils"/>
    </source>
</evidence>
<evidence type="ECO:0000256" key="2">
    <source>
        <dbReference type="SAM" id="MobiDB-lite"/>
    </source>
</evidence>
<proteinExistence type="predicted"/>
<feature type="region of interest" description="Disordered" evidence="2">
    <location>
        <begin position="192"/>
        <end position="215"/>
    </location>
</feature>
<name>A0A6L6WPX6_9ACTN</name>
<comment type="caution">
    <text evidence="3">The sequence shown here is derived from an EMBL/GenBank/DDBJ whole genome shotgun (WGS) entry which is preliminary data.</text>
</comment>
<gene>
    <name evidence="3" type="ORF">GPA10_04950</name>
</gene>
<feature type="coiled-coil region" evidence="1">
    <location>
        <begin position="44"/>
        <end position="71"/>
    </location>
</feature>
<accession>A0A6L6WPX6</accession>
<keyword evidence="4" id="KW-1185">Reference proteome</keyword>
<feature type="compositionally biased region" description="Basic and acidic residues" evidence="2">
    <location>
        <begin position="192"/>
        <end position="201"/>
    </location>
</feature>